<dbReference type="EMBL" id="CAEZXA010000030">
    <property type="protein sequence ID" value="CAB4670935.1"/>
    <property type="molecule type" value="Genomic_DNA"/>
</dbReference>
<evidence type="ECO:0000313" key="2">
    <source>
        <dbReference type="EMBL" id="CAB4670935.1"/>
    </source>
</evidence>
<name>A0A6J7TGH5_9ZZZZ</name>
<dbReference type="EMBL" id="CAEZZL010000005">
    <property type="protein sequence ID" value="CAB4753207.1"/>
    <property type="molecule type" value="Genomic_DNA"/>
</dbReference>
<feature type="transmembrane region" description="Helical" evidence="1">
    <location>
        <begin position="6"/>
        <end position="28"/>
    </location>
</feature>
<keyword evidence="1" id="KW-0472">Membrane</keyword>
<evidence type="ECO:0000313" key="3">
    <source>
        <dbReference type="EMBL" id="CAB4753207.1"/>
    </source>
</evidence>
<reference evidence="4" key="1">
    <citation type="submission" date="2020-05" db="EMBL/GenBank/DDBJ databases">
        <authorList>
            <person name="Chiriac C."/>
            <person name="Salcher M."/>
            <person name="Ghai R."/>
            <person name="Kavagutti S V."/>
        </authorList>
    </citation>
    <scope>NUCLEOTIDE SEQUENCE</scope>
</reference>
<dbReference type="AlphaFoldDB" id="A0A6J7TGH5"/>
<evidence type="ECO:0000256" key="1">
    <source>
        <dbReference type="SAM" id="Phobius"/>
    </source>
</evidence>
<keyword evidence="1" id="KW-0812">Transmembrane</keyword>
<organism evidence="4">
    <name type="scientific">freshwater metagenome</name>
    <dbReference type="NCBI Taxonomy" id="449393"/>
    <lineage>
        <taxon>unclassified sequences</taxon>
        <taxon>metagenomes</taxon>
        <taxon>ecological metagenomes</taxon>
    </lineage>
</organism>
<proteinExistence type="predicted"/>
<sequence length="68" mass="7774">MIAMSFFTGLFAFIAIVSGATLLIMIYFDNRNVRIDDGIANFRRHIDALSPEARQSSVHRNNSEDRRN</sequence>
<dbReference type="EMBL" id="CAFBQH010000063">
    <property type="protein sequence ID" value="CAB5051966.1"/>
    <property type="molecule type" value="Genomic_DNA"/>
</dbReference>
<evidence type="ECO:0000313" key="4">
    <source>
        <dbReference type="EMBL" id="CAB5051966.1"/>
    </source>
</evidence>
<keyword evidence="1" id="KW-1133">Transmembrane helix</keyword>
<gene>
    <name evidence="2" type="ORF">UFOPK2334_00517</name>
    <name evidence="3" type="ORF">UFOPK2870_00168</name>
    <name evidence="4" type="ORF">UFOPK4293_01066</name>
</gene>
<accession>A0A6J7TGH5</accession>
<protein>
    <submittedName>
        <fullName evidence="4">Unannotated protein</fullName>
    </submittedName>
</protein>